<accession>A0A8X6W9S0</accession>
<comment type="caution">
    <text evidence="1">The sequence shown here is derived from an EMBL/GenBank/DDBJ whole genome shotgun (WGS) entry which is preliminary data.</text>
</comment>
<reference evidence="1" key="1">
    <citation type="submission" date="2020-08" db="EMBL/GenBank/DDBJ databases">
        <title>Multicomponent nature underlies the extraordinary mechanical properties of spider dragline silk.</title>
        <authorList>
            <person name="Kono N."/>
            <person name="Nakamura H."/>
            <person name="Mori M."/>
            <person name="Yoshida Y."/>
            <person name="Ohtoshi R."/>
            <person name="Malay A.D."/>
            <person name="Moran D.A.P."/>
            <person name="Tomita M."/>
            <person name="Numata K."/>
            <person name="Arakawa K."/>
        </authorList>
    </citation>
    <scope>NUCLEOTIDE SEQUENCE</scope>
</reference>
<dbReference type="Proteomes" id="UP000887159">
    <property type="component" value="Unassembled WGS sequence"/>
</dbReference>
<protein>
    <submittedName>
        <fullName evidence="1">Uncharacterized protein</fullName>
    </submittedName>
</protein>
<dbReference type="Gene3D" id="3.30.420.10">
    <property type="entry name" value="Ribonuclease H-like superfamily/Ribonuclease H"/>
    <property type="match status" value="1"/>
</dbReference>
<organism evidence="1 2">
    <name type="scientific">Trichonephila clavipes</name>
    <name type="common">Golden silk orbweaver</name>
    <name type="synonym">Nephila clavipes</name>
    <dbReference type="NCBI Taxonomy" id="2585209"/>
    <lineage>
        <taxon>Eukaryota</taxon>
        <taxon>Metazoa</taxon>
        <taxon>Ecdysozoa</taxon>
        <taxon>Arthropoda</taxon>
        <taxon>Chelicerata</taxon>
        <taxon>Arachnida</taxon>
        <taxon>Araneae</taxon>
        <taxon>Araneomorphae</taxon>
        <taxon>Entelegynae</taxon>
        <taxon>Araneoidea</taxon>
        <taxon>Nephilidae</taxon>
        <taxon>Trichonephila</taxon>
    </lineage>
</organism>
<sequence>MECHCLQYTVTPSIDLWHHDRTAVCPWHPANTCVATHTTASRSHFSTRQCSALTARVSQDCLRTVTTLPCSTRSPDLSPIEHIWDRLRWRVGHLTSLNDLETR</sequence>
<evidence type="ECO:0000313" key="2">
    <source>
        <dbReference type="Proteomes" id="UP000887159"/>
    </source>
</evidence>
<name>A0A8X6W9S0_TRICX</name>
<dbReference type="AlphaFoldDB" id="A0A8X6W9S0"/>
<evidence type="ECO:0000313" key="1">
    <source>
        <dbReference type="EMBL" id="GFY30913.1"/>
    </source>
</evidence>
<keyword evidence="2" id="KW-1185">Reference proteome</keyword>
<dbReference type="GO" id="GO:0003676">
    <property type="term" value="F:nucleic acid binding"/>
    <property type="evidence" value="ECO:0007669"/>
    <property type="project" value="InterPro"/>
</dbReference>
<dbReference type="InterPro" id="IPR036397">
    <property type="entry name" value="RNaseH_sf"/>
</dbReference>
<gene>
    <name evidence="1" type="ORF">TNCV_3120731</name>
</gene>
<dbReference type="EMBL" id="BMAU01021394">
    <property type="protein sequence ID" value="GFY30913.1"/>
    <property type="molecule type" value="Genomic_DNA"/>
</dbReference>
<proteinExistence type="predicted"/>